<evidence type="ECO:0000313" key="10">
    <source>
        <dbReference type="Proteomes" id="UP000006230"/>
    </source>
</evidence>
<dbReference type="HOGENOM" id="CLU_019824_4_0_5"/>
<evidence type="ECO:0000256" key="6">
    <source>
        <dbReference type="ARBA" id="ARBA00023136"/>
    </source>
</evidence>
<keyword evidence="4 7" id="KW-0812">Transmembrane</keyword>
<feature type="transmembrane region" description="Helical" evidence="7">
    <location>
        <begin position="278"/>
        <end position="299"/>
    </location>
</feature>
<feature type="transmembrane region" description="Helical" evidence="7">
    <location>
        <begin position="62"/>
        <end position="80"/>
    </location>
</feature>
<comment type="function">
    <text evidence="7">Part of the tripartite ATP-independent periplasmic (TRAP) transport system.</text>
</comment>
<keyword evidence="5 7" id="KW-1133">Transmembrane helix</keyword>
<feature type="transmembrane region" description="Helical" evidence="7">
    <location>
        <begin position="400"/>
        <end position="422"/>
    </location>
</feature>
<dbReference type="InterPro" id="IPR010656">
    <property type="entry name" value="DctM"/>
</dbReference>
<feature type="transmembrane region" description="Helical" evidence="7">
    <location>
        <begin position="221"/>
        <end position="242"/>
    </location>
</feature>
<gene>
    <name evidence="9" type="ORF">R2601_02198</name>
</gene>
<reference evidence="9 10" key="1">
    <citation type="journal article" date="2010" name="J. Bacteriol.">
        <title>Genome sequences of Pelagibaca bermudensis HTCC2601T and Maritimibacter alkaliphilus HTCC2654T, the type strains of two marine Roseobacter genera.</title>
        <authorList>
            <person name="Thrash J.C."/>
            <person name="Cho J.C."/>
            <person name="Ferriera S."/>
            <person name="Johnson J."/>
            <person name="Vergin K.L."/>
            <person name="Giovannoni S.J."/>
        </authorList>
    </citation>
    <scope>NUCLEOTIDE SEQUENCE [LARGE SCALE GENOMIC DNA]</scope>
    <source>
        <strain evidence="10">DSM 26914 / JCM 13377 / KCTC 12554 / HTCC2601</strain>
    </source>
</reference>
<dbReference type="eggNOG" id="COG1593">
    <property type="taxonomic scope" value="Bacteria"/>
</dbReference>
<keyword evidence="2" id="KW-1003">Cell membrane</keyword>
<dbReference type="NCBIfam" id="TIGR00786">
    <property type="entry name" value="dctM"/>
    <property type="match status" value="1"/>
</dbReference>
<proteinExistence type="inferred from homology"/>
<evidence type="ECO:0000313" key="9">
    <source>
        <dbReference type="EMBL" id="EAU48346.1"/>
    </source>
</evidence>
<accession>Q0FX56</accession>
<feature type="transmembrane region" description="Helical" evidence="7">
    <location>
        <begin position="248"/>
        <end position="266"/>
    </location>
</feature>
<dbReference type="RefSeq" id="WP_007801696.1">
    <property type="nucleotide sequence ID" value="NZ_DS022277.1"/>
</dbReference>
<evidence type="ECO:0000256" key="4">
    <source>
        <dbReference type="ARBA" id="ARBA00022692"/>
    </source>
</evidence>
<name>Q0FX56_SALBH</name>
<dbReference type="PANTHER" id="PTHR33362">
    <property type="entry name" value="SIALIC ACID TRAP TRANSPORTER PERMEASE PROTEIN SIAT-RELATED"/>
    <property type="match status" value="1"/>
</dbReference>
<keyword evidence="7" id="KW-0813">Transport</keyword>
<dbReference type="AlphaFoldDB" id="Q0FX56"/>
<dbReference type="Pfam" id="PF06808">
    <property type="entry name" value="DctM"/>
    <property type="match status" value="1"/>
</dbReference>
<feature type="transmembrane region" description="Helical" evidence="7">
    <location>
        <begin position="37"/>
        <end position="55"/>
    </location>
</feature>
<comment type="subunit">
    <text evidence="7">The complex comprises the extracytoplasmic solute receptor protein and the two transmembrane proteins.</text>
</comment>
<dbReference type="GO" id="GO:0022857">
    <property type="term" value="F:transmembrane transporter activity"/>
    <property type="evidence" value="ECO:0007669"/>
    <property type="project" value="UniProtKB-UniRule"/>
</dbReference>
<feature type="transmembrane region" description="Helical" evidence="7">
    <location>
        <begin position="340"/>
        <end position="359"/>
    </location>
</feature>
<dbReference type="PANTHER" id="PTHR33362:SF5">
    <property type="entry name" value="C4-DICARBOXYLATE TRAP TRANSPORTER LARGE PERMEASE PROTEIN DCTM"/>
    <property type="match status" value="1"/>
</dbReference>
<evidence type="ECO:0000256" key="5">
    <source>
        <dbReference type="ARBA" id="ARBA00022989"/>
    </source>
</evidence>
<keyword evidence="10" id="KW-1185">Reference proteome</keyword>
<feature type="transmembrane region" description="Helical" evidence="7">
    <location>
        <begin position="311"/>
        <end position="333"/>
    </location>
</feature>
<evidence type="ECO:0000256" key="3">
    <source>
        <dbReference type="ARBA" id="ARBA00022519"/>
    </source>
</evidence>
<comment type="caution">
    <text evidence="9">The sequence shown here is derived from an EMBL/GenBank/DDBJ whole genome shotgun (WGS) entry which is preliminary data.</text>
</comment>
<organism evidence="9 10">
    <name type="scientific">Salipiger bermudensis (strain DSM 26914 / JCM 13377 / KCTC 12554 / HTCC2601)</name>
    <name type="common">Pelagibaca bermudensis</name>
    <dbReference type="NCBI Taxonomy" id="314265"/>
    <lineage>
        <taxon>Bacteria</taxon>
        <taxon>Pseudomonadati</taxon>
        <taxon>Pseudomonadota</taxon>
        <taxon>Alphaproteobacteria</taxon>
        <taxon>Rhodobacterales</taxon>
        <taxon>Roseobacteraceae</taxon>
        <taxon>Salipiger</taxon>
    </lineage>
</organism>
<evidence type="ECO:0000259" key="8">
    <source>
        <dbReference type="Pfam" id="PF06808"/>
    </source>
</evidence>
<dbReference type="Proteomes" id="UP000006230">
    <property type="component" value="Unassembled WGS sequence"/>
</dbReference>
<comment type="subcellular location">
    <subcellularLocation>
        <location evidence="1 7">Cell inner membrane</location>
        <topology evidence="1 7">Multi-pass membrane protein</topology>
    </subcellularLocation>
</comment>
<dbReference type="GO" id="GO:0005886">
    <property type="term" value="C:plasma membrane"/>
    <property type="evidence" value="ECO:0007669"/>
    <property type="project" value="UniProtKB-SubCell"/>
</dbReference>
<dbReference type="STRING" id="314265.R2601_02198"/>
<feature type="transmembrane region" description="Helical" evidence="7">
    <location>
        <begin position="180"/>
        <end position="201"/>
    </location>
</feature>
<keyword evidence="3 7" id="KW-0997">Cell inner membrane</keyword>
<feature type="transmembrane region" description="Helical" evidence="7">
    <location>
        <begin position="365"/>
        <end position="388"/>
    </location>
</feature>
<protein>
    <recommendedName>
        <fullName evidence="7">TRAP transporter large permease protein</fullName>
    </recommendedName>
</protein>
<evidence type="ECO:0000256" key="1">
    <source>
        <dbReference type="ARBA" id="ARBA00004429"/>
    </source>
</evidence>
<feature type="transmembrane region" description="Helical" evidence="7">
    <location>
        <begin position="145"/>
        <end position="168"/>
    </location>
</feature>
<feature type="domain" description="TRAP C4-dicarboxylate transport system permease DctM subunit" evidence="8">
    <location>
        <begin position="11"/>
        <end position="424"/>
    </location>
</feature>
<sequence length="432" mass="45068">MSPVLIGSAGFVLLLVLLLLRIPVAFAMFTVGFVGIWILNGLQAATGLLASETFALASNSELIVVPLFILMGNVASVTGMSRRLYEAAYATIGQVRGGLAAATVIGCGGFAALSGSSVASALTMGRTALAEMDRFNYSPRLSTGVVAAGGTLGILIPPSTGFVIYAILTEQSIGRLFMAGVLPGILLLTLFLLTVLLLCALKPSLGPKGPATTLSEKGRAFLGAIPILVVILLTIGGIYTGVFSPTEAAGVGAALVIVIGAVSRTLDLRSFWQAARSSVVTTASVMLILMAAHLINPFIALSHLPAEVSRMLVAFDLGTYGTLILILAIYLVLGCFLEGLAMLVLTLPIFMPVILSLGIDPIWFGVLVVLTLEMGLISPPVGINVFIVKSVARDVPLSEIFWGVIPFWCAMLVTLGLLVALPQLSLWLPGMM</sequence>
<dbReference type="OrthoDB" id="9790209at2"/>
<feature type="transmembrane region" description="Helical" evidence="7">
    <location>
        <begin position="100"/>
        <end position="124"/>
    </location>
</feature>
<evidence type="ECO:0000256" key="2">
    <source>
        <dbReference type="ARBA" id="ARBA00022475"/>
    </source>
</evidence>
<evidence type="ECO:0000256" key="7">
    <source>
        <dbReference type="RuleBase" id="RU369079"/>
    </source>
</evidence>
<dbReference type="EMBL" id="AATQ01000001">
    <property type="protein sequence ID" value="EAU48346.1"/>
    <property type="molecule type" value="Genomic_DNA"/>
</dbReference>
<dbReference type="InterPro" id="IPR004681">
    <property type="entry name" value="TRAP_DctM"/>
</dbReference>
<keyword evidence="6 7" id="KW-0472">Membrane</keyword>
<comment type="similarity">
    <text evidence="7">Belongs to the TRAP transporter large permease family.</text>
</comment>
<dbReference type="GeneID" id="92503222"/>
<dbReference type="PIRSF" id="PIRSF006066">
    <property type="entry name" value="HI0050"/>
    <property type="match status" value="1"/>
</dbReference>